<evidence type="ECO:0000313" key="1">
    <source>
        <dbReference type="EMBL" id="KAL1209747.1"/>
    </source>
</evidence>
<keyword evidence="2" id="KW-1185">Reference proteome</keyword>
<dbReference type="InterPro" id="IPR036770">
    <property type="entry name" value="Ankyrin_rpt-contain_sf"/>
</dbReference>
<reference evidence="1 2" key="1">
    <citation type="submission" date="2024-04" db="EMBL/GenBank/DDBJ databases">
        <title>Genome assembly C_amara_ONT_v2.</title>
        <authorList>
            <person name="Yant L."/>
            <person name="Moore C."/>
            <person name="Slenker M."/>
        </authorList>
    </citation>
    <scope>NUCLEOTIDE SEQUENCE [LARGE SCALE GENOMIC DNA]</scope>
    <source>
        <tissue evidence="1">Leaf</tissue>
    </source>
</reference>
<dbReference type="AlphaFoldDB" id="A0ABD1ASK3"/>
<protein>
    <submittedName>
        <fullName evidence="1">Uncharacterized protein</fullName>
    </submittedName>
</protein>
<dbReference type="Proteomes" id="UP001558713">
    <property type="component" value="Unassembled WGS sequence"/>
</dbReference>
<proteinExistence type="predicted"/>
<dbReference type="Pfam" id="PF12796">
    <property type="entry name" value="Ank_2"/>
    <property type="match status" value="1"/>
</dbReference>
<comment type="caution">
    <text evidence="1">The sequence shown here is derived from an EMBL/GenBank/DDBJ whole genome shotgun (WGS) entry which is preliminary data.</text>
</comment>
<dbReference type="EMBL" id="JBANAX010000408">
    <property type="protein sequence ID" value="KAL1209747.1"/>
    <property type="molecule type" value="Genomic_DNA"/>
</dbReference>
<sequence>MFLTSSCAGVVLSENCECLSLSQAISHGDLQGMKDFLKRRQDATTSWSDIFETPLQNACCCGQVDVVKELLLQNRTMPNQMESLALDNAAGNGNLKTVVKLCENNPALLHQENSDSYGLVIPVVRSSNAGKGEVTRYLYKQTPPGVLMEDEGYWATCLLLDAVFYGFLDIVLDILDRIPPDQVPSLAVTKHPRQRSSPLRFLALKPDLFRSHCDLGFWRRLSHTCMIP</sequence>
<organism evidence="1 2">
    <name type="scientific">Cardamine amara subsp. amara</name>
    <dbReference type="NCBI Taxonomy" id="228776"/>
    <lineage>
        <taxon>Eukaryota</taxon>
        <taxon>Viridiplantae</taxon>
        <taxon>Streptophyta</taxon>
        <taxon>Embryophyta</taxon>
        <taxon>Tracheophyta</taxon>
        <taxon>Spermatophyta</taxon>
        <taxon>Magnoliopsida</taxon>
        <taxon>eudicotyledons</taxon>
        <taxon>Gunneridae</taxon>
        <taxon>Pentapetalae</taxon>
        <taxon>rosids</taxon>
        <taxon>malvids</taxon>
        <taxon>Brassicales</taxon>
        <taxon>Brassicaceae</taxon>
        <taxon>Cardamineae</taxon>
        <taxon>Cardamine</taxon>
    </lineage>
</organism>
<accession>A0ABD1ASK3</accession>
<evidence type="ECO:0000313" key="2">
    <source>
        <dbReference type="Proteomes" id="UP001558713"/>
    </source>
</evidence>
<dbReference type="Gene3D" id="1.25.40.20">
    <property type="entry name" value="Ankyrin repeat-containing domain"/>
    <property type="match status" value="1"/>
</dbReference>
<name>A0ABD1ASK3_CARAN</name>
<gene>
    <name evidence="1" type="ORF">V5N11_004901</name>
</gene>
<dbReference type="SUPFAM" id="SSF48403">
    <property type="entry name" value="Ankyrin repeat"/>
    <property type="match status" value="1"/>
</dbReference>
<dbReference type="InterPro" id="IPR002110">
    <property type="entry name" value="Ankyrin_rpt"/>
</dbReference>